<dbReference type="Pfam" id="PF02321">
    <property type="entry name" value="OEP"/>
    <property type="match status" value="2"/>
</dbReference>
<dbReference type="GO" id="GO:0015562">
    <property type="term" value="F:efflux transmembrane transporter activity"/>
    <property type="evidence" value="ECO:0007669"/>
    <property type="project" value="InterPro"/>
</dbReference>
<dbReference type="Gene3D" id="1.20.1600.10">
    <property type="entry name" value="Outer membrane efflux proteins (OEP)"/>
    <property type="match status" value="1"/>
</dbReference>
<keyword evidence="4" id="KW-0732">Signal</keyword>
<dbReference type="Proteomes" id="UP000542973">
    <property type="component" value="Unassembled WGS sequence"/>
</dbReference>
<feature type="coiled-coil region" evidence="2">
    <location>
        <begin position="336"/>
        <end position="370"/>
    </location>
</feature>
<reference evidence="5 6" key="1">
    <citation type="submission" date="2020-05" db="EMBL/GenBank/DDBJ databases">
        <title>MicrobeNet Type strains.</title>
        <authorList>
            <person name="Nicholson A.C."/>
        </authorList>
    </citation>
    <scope>NUCLEOTIDE SEQUENCE [LARGE SCALE GENOMIC DNA]</scope>
    <source>
        <strain evidence="5 6">ATCC 700815</strain>
    </source>
</reference>
<evidence type="ECO:0000313" key="5">
    <source>
        <dbReference type="EMBL" id="NNH10140.1"/>
    </source>
</evidence>
<proteinExistence type="inferred from homology"/>
<organism evidence="5 6">
    <name type="scientific">Cupriavidus gilardii</name>
    <dbReference type="NCBI Taxonomy" id="82541"/>
    <lineage>
        <taxon>Bacteria</taxon>
        <taxon>Pseudomonadati</taxon>
        <taxon>Pseudomonadota</taxon>
        <taxon>Betaproteobacteria</taxon>
        <taxon>Burkholderiales</taxon>
        <taxon>Burkholderiaceae</taxon>
        <taxon>Cupriavidus</taxon>
    </lineage>
</organism>
<dbReference type="SUPFAM" id="SSF56954">
    <property type="entry name" value="Outer membrane efflux proteins (OEP)"/>
    <property type="match status" value="1"/>
</dbReference>
<feature type="signal peptide" evidence="4">
    <location>
        <begin position="1"/>
        <end position="22"/>
    </location>
</feature>
<evidence type="ECO:0000256" key="2">
    <source>
        <dbReference type="SAM" id="Coils"/>
    </source>
</evidence>
<name>A0A849B3T0_9BURK</name>
<accession>A0A849B3T0</accession>
<dbReference type="PANTHER" id="PTHR30203">
    <property type="entry name" value="OUTER MEMBRANE CATION EFFLUX PROTEIN"/>
    <property type="match status" value="1"/>
</dbReference>
<evidence type="ECO:0000256" key="1">
    <source>
        <dbReference type="ARBA" id="ARBA00007613"/>
    </source>
</evidence>
<dbReference type="RefSeq" id="WP_151022506.1">
    <property type="nucleotide sequence ID" value="NZ_BAAAEB010000022.1"/>
</dbReference>
<sequence>MRRYLVPLCMAAILCGPGQAGAQPYPEPHAEPFQQPPLPTPERSAWPREAAEPLTLETALALAAAGNFSLSAAAREIDATEGAIRQARTFPNPEVAVAMEDTRRETRATTAQLNLPIELGGKRAARISAAERGRDVAQAQWRSTRADLRATVIAAFFGVAVAQERVRLATASVDVARKGADAAARRVAAGKVSPLEETRAAVEQANAELELADATAELHSSRQALAALWGNASPQFTEVRGDLDALPSRPAPEQLLAALEESPLLLASRLEVGRRQALVDVERSRRYPDITVSVGTKRDNEANRTMPVLGVAIPLPLFDRSQGNLYESIRRADKAADEFLANRIRLANELQQASNQLAVSRSSAQALKETVLPAAERAYDAATRGFEAGKFDFLNVLDAQRTLFQARIRYLGVLARAYQAATTIDRIIGR</sequence>
<dbReference type="PANTHER" id="PTHR30203:SF24">
    <property type="entry name" value="BLR4935 PROTEIN"/>
    <property type="match status" value="1"/>
</dbReference>
<dbReference type="InterPro" id="IPR003423">
    <property type="entry name" value="OMP_efflux"/>
</dbReference>
<dbReference type="AlphaFoldDB" id="A0A849B3T0"/>
<dbReference type="EMBL" id="JABEMD010000005">
    <property type="protein sequence ID" value="NNH10140.1"/>
    <property type="molecule type" value="Genomic_DNA"/>
</dbReference>
<gene>
    <name evidence="5" type="ORF">HLB16_04500</name>
</gene>
<dbReference type="InterPro" id="IPR010131">
    <property type="entry name" value="MdtP/NodT-like"/>
</dbReference>
<feature type="region of interest" description="Disordered" evidence="3">
    <location>
        <begin position="23"/>
        <end position="45"/>
    </location>
</feature>
<evidence type="ECO:0000256" key="3">
    <source>
        <dbReference type="SAM" id="MobiDB-lite"/>
    </source>
</evidence>
<feature type="coiled-coil region" evidence="2">
    <location>
        <begin position="195"/>
        <end position="224"/>
    </location>
</feature>
<keyword evidence="2" id="KW-0175">Coiled coil</keyword>
<evidence type="ECO:0000256" key="4">
    <source>
        <dbReference type="SAM" id="SignalP"/>
    </source>
</evidence>
<comment type="caution">
    <text evidence="5">The sequence shown here is derived from an EMBL/GenBank/DDBJ whole genome shotgun (WGS) entry which is preliminary data.</text>
</comment>
<comment type="similarity">
    <text evidence="1">Belongs to the outer membrane factor (OMF) (TC 1.B.17) family.</text>
</comment>
<protein>
    <submittedName>
        <fullName evidence="5">TolC family protein</fullName>
    </submittedName>
</protein>
<feature type="chain" id="PRO_5032303217" evidence="4">
    <location>
        <begin position="23"/>
        <end position="430"/>
    </location>
</feature>
<evidence type="ECO:0000313" key="6">
    <source>
        <dbReference type="Proteomes" id="UP000542973"/>
    </source>
</evidence>